<dbReference type="PANTHER" id="PTHR10887:SF341">
    <property type="entry name" value="NFX1-TYPE ZINC FINGER-CONTAINING PROTEIN 1"/>
    <property type="match status" value="1"/>
</dbReference>
<evidence type="ECO:0000256" key="3">
    <source>
        <dbReference type="ARBA" id="ARBA00022806"/>
    </source>
</evidence>
<keyword evidence="1" id="KW-0547">Nucleotide-binding</keyword>
<dbReference type="GO" id="GO:0005524">
    <property type="term" value="F:ATP binding"/>
    <property type="evidence" value="ECO:0007669"/>
    <property type="project" value="UniProtKB-KW"/>
</dbReference>
<evidence type="ECO:0008006" key="10">
    <source>
        <dbReference type="Google" id="ProtNLM"/>
    </source>
</evidence>
<dbReference type="InterPro" id="IPR057373">
    <property type="entry name" value="ZNFX1"/>
</dbReference>
<dbReference type="CDD" id="cd18808">
    <property type="entry name" value="SF1_C_Upf1"/>
    <property type="match status" value="1"/>
</dbReference>
<dbReference type="GO" id="GO:0004386">
    <property type="term" value="F:helicase activity"/>
    <property type="evidence" value="ECO:0007669"/>
    <property type="project" value="UniProtKB-KW"/>
</dbReference>
<keyword evidence="3" id="KW-0347">Helicase</keyword>
<dbReference type="InterPro" id="IPR045055">
    <property type="entry name" value="DNA2/NAM7-like"/>
</dbReference>
<dbReference type="Pfam" id="PF13087">
    <property type="entry name" value="AAA_12"/>
    <property type="match status" value="1"/>
</dbReference>
<proteinExistence type="predicted"/>
<dbReference type="PANTHER" id="PTHR10887">
    <property type="entry name" value="DNA2/NAM7 HELICASE FAMILY"/>
    <property type="match status" value="1"/>
</dbReference>
<dbReference type="Gene3D" id="3.40.50.300">
    <property type="entry name" value="P-loop containing nucleotide triphosphate hydrolases"/>
    <property type="match status" value="3"/>
</dbReference>
<dbReference type="InterPro" id="IPR041677">
    <property type="entry name" value="DNA2/NAM7_AAA_11"/>
</dbReference>
<reference evidence="8 9" key="1">
    <citation type="journal article" date="2022" name="Nat. Ecol. Evol.">
        <title>A masculinizing supergene underlies an exaggerated male reproductive morph in a spider.</title>
        <authorList>
            <person name="Hendrickx F."/>
            <person name="De Corte Z."/>
            <person name="Sonet G."/>
            <person name="Van Belleghem S.M."/>
            <person name="Kostlbacher S."/>
            <person name="Vangestel C."/>
        </authorList>
    </citation>
    <scope>NUCLEOTIDE SEQUENCE [LARGE SCALE GENOMIC DNA]</scope>
    <source>
        <strain evidence="8">W744_W776</strain>
    </source>
</reference>
<evidence type="ECO:0000256" key="2">
    <source>
        <dbReference type="ARBA" id="ARBA00022801"/>
    </source>
</evidence>
<feature type="domain" description="ZNFX1" evidence="7">
    <location>
        <begin position="262"/>
        <end position="365"/>
    </location>
</feature>
<dbReference type="GO" id="GO:0005694">
    <property type="term" value="C:chromosome"/>
    <property type="evidence" value="ECO:0007669"/>
    <property type="project" value="UniProtKB-ARBA"/>
</dbReference>
<evidence type="ECO:0000259" key="7">
    <source>
        <dbReference type="Pfam" id="PF25396"/>
    </source>
</evidence>
<sequence>MSEKIQHSYRRLTKQDLFGLSNKNGSELKDILCRPGFGFEKYIEKQDYISKDKVDFEVFYIIAETAARVCASRLSNETGSIMKFLKLITGCEEFLFTHCIRVIDECLVRNRGINHVLFIKNYIIIIKTIVKYKLPCTQTITDVTYPILQNVMNKMINKRPKNLEETQKEFDFLKKLVERRSVSFLSEEDDDQVELFRQLSIMPKDNDVINCEVPDLPCNKIDGPYNSVNHYLSVHFRLMREDMLRMFRDCISEHNNPSEKRRSGSRKYEQVNVCLPPSYKYDGIAYKISIRTNEPVNYAKKEVLMPGNIVCLTNDNYKTVYFAVITKQAKSVKGNNKEGESEIRMDDTFDEVLTADVNYLMFETTAYFECYRHVLSALKEFNKNTLPLSDFLVYLYFEIPEPEYLLDQFEGKKYCLHEKCDGFEVAQREGDPGPCDCTKFNPLNYNEWPSPEELKLDVQQVEAFQTALTRKVAVIQGPPGTGKTYLGVKVVKAFLQNLSLTPIIICCLTNHALDQFLEHIFKFTKNVVRLGSQSKSNILEPHTLENLMMAYNSHAQNSNNPLLNTDKILKESIKHLKSFAPMVLATRAAGDWDRDLGDLRYVCDEINSLNIVYYKCKDEYLQESALNAIIGFNDKDQLRKGSKTVDSQNVCYSVLEWLCRKSTNELYAECEKRFHKLEALEIVKEVPNFKLWSLDLNKRFELFYVWRKKCLSVLCKNIEDKREEYKNLRNSYKGRSPDPVRVEILQKAHVIGVTTTGAAKYRKLLRYCGPKILIVEEAAEVLESHIISSLLPSTQHLILIGDHKQLRPLPANNELSELYNLKISMFERLFNNGAPSATLVSQHRMKPCIANLLIQDELYPDLKSFENVQSYEDIKGVKSSMFFLNHNKKEDDISTGTSCSNNFEANMIVYLAKYLITLSYTEEQITIIATYAAQVALIQKFLDIENLSIKNTTVDNYQGEENDIVLISFVRNNKSGLIGFLKENNRVCVALSRAKKGMFCLGNFSSYAAKSPLWANILAKSESTEAIGPKLPLICSKHGKETLVETPEEIQELIRRGCDNPCGFELQCGHFCERKCHYNDPEHTRYPCTQPCEKYVTETKKCTRMCYRRCKKSKKAPVELPCGHIARYKKDDTIITKCEEEIQRLLPCDHMVTLPCCDDIAQHKCKAIMPVVLSCGHKKLVFCYKSHDLSHVICTDSTPRMSSCGHTVYVKCCFNFDPSELLTFCTNSCGQLLTCGHPCTGNCSRCSDVGIHAMCTEKCEVVLNCGHVCSGFCGNPCLPCDKKCLMSCSHNKKCINSCYRPCARCENKCERKCEHGTCSNQCSEKCSIKACTFPCSKILPCGHKCIGLCGEGHDPCPYLCRVCNESDLTTGNPKTDYYVQLDDCDHVIENKSLKEHIEMCLECFLWPDCPECKKPITKSIRYKEFLLEAKDKVIKLSASTKEIEEVYYHLNSITNSDMIVPAEFVEVFQDIANILSNKKQNSGSLLVLKNCITYLGDLMRINKQIKTLNTSEKSELLQRRFETLLLWICNHLDFASFQQFEEIEKAIKELEKNVKDFYLA</sequence>
<evidence type="ECO:0000259" key="6">
    <source>
        <dbReference type="Pfam" id="PF13087"/>
    </source>
</evidence>
<accession>A0AAV6VK05</accession>
<feature type="domain" description="DNA2/NAM7 helicase helicase" evidence="5">
    <location>
        <begin position="456"/>
        <end position="808"/>
    </location>
</feature>
<dbReference type="Pfam" id="PF13086">
    <property type="entry name" value="AAA_11"/>
    <property type="match status" value="1"/>
</dbReference>
<dbReference type="FunFam" id="3.40.50.300:FF:000326">
    <property type="entry name" value="P-loop containing nucleoside triphosphate hydrolase"/>
    <property type="match status" value="1"/>
</dbReference>
<keyword evidence="2" id="KW-0378">Hydrolase</keyword>
<evidence type="ECO:0000313" key="8">
    <source>
        <dbReference type="EMBL" id="KAG8196385.1"/>
    </source>
</evidence>
<dbReference type="InterPro" id="IPR041679">
    <property type="entry name" value="DNA2/NAM7-like_C"/>
</dbReference>
<dbReference type="Pfam" id="PF25396">
    <property type="entry name" value="ZNFX1"/>
    <property type="match status" value="1"/>
</dbReference>
<dbReference type="GO" id="GO:0016787">
    <property type="term" value="F:hydrolase activity"/>
    <property type="evidence" value="ECO:0007669"/>
    <property type="project" value="UniProtKB-KW"/>
</dbReference>
<dbReference type="SUPFAM" id="SSF52540">
    <property type="entry name" value="P-loop containing nucleoside triphosphate hydrolases"/>
    <property type="match status" value="1"/>
</dbReference>
<keyword evidence="4" id="KW-0067">ATP-binding</keyword>
<evidence type="ECO:0000259" key="5">
    <source>
        <dbReference type="Pfam" id="PF13086"/>
    </source>
</evidence>
<protein>
    <recommendedName>
        <fullName evidence="10">NFX1-type zinc finger-containing protein 1</fullName>
    </recommendedName>
</protein>
<comment type="caution">
    <text evidence="8">The sequence shown here is derived from an EMBL/GenBank/DDBJ whole genome shotgun (WGS) entry which is preliminary data.</text>
</comment>
<evidence type="ECO:0000313" key="9">
    <source>
        <dbReference type="Proteomes" id="UP000827092"/>
    </source>
</evidence>
<feature type="domain" description="DNA2/NAM7 helicase-like C-terminal" evidence="6">
    <location>
        <begin position="822"/>
        <end position="1003"/>
    </location>
</feature>
<keyword evidence="9" id="KW-1185">Reference proteome</keyword>
<dbReference type="GO" id="GO:0031048">
    <property type="term" value="P:regulatory ncRNA-mediated heterochromatin formation"/>
    <property type="evidence" value="ECO:0007669"/>
    <property type="project" value="TreeGrafter"/>
</dbReference>
<name>A0AAV6VK05_9ARAC</name>
<organism evidence="8 9">
    <name type="scientific">Oedothorax gibbosus</name>
    <dbReference type="NCBI Taxonomy" id="931172"/>
    <lineage>
        <taxon>Eukaryota</taxon>
        <taxon>Metazoa</taxon>
        <taxon>Ecdysozoa</taxon>
        <taxon>Arthropoda</taxon>
        <taxon>Chelicerata</taxon>
        <taxon>Arachnida</taxon>
        <taxon>Araneae</taxon>
        <taxon>Araneomorphae</taxon>
        <taxon>Entelegynae</taxon>
        <taxon>Araneoidea</taxon>
        <taxon>Linyphiidae</taxon>
        <taxon>Erigoninae</taxon>
        <taxon>Oedothorax</taxon>
    </lineage>
</organism>
<dbReference type="Proteomes" id="UP000827092">
    <property type="component" value="Unassembled WGS sequence"/>
</dbReference>
<dbReference type="InterPro" id="IPR027417">
    <property type="entry name" value="P-loop_NTPase"/>
</dbReference>
<dbReference type="EMBL" id="JAFNEN010000071">
    <property type="protein sequence ID" value="KAG8196385.1"/>
    <property type="molecule type" value="Genomic_DNA"/>
</dbReference>
<dbReference type="InterPro" id="IPR047187">
    <property type="entry name" value="SF1_C_Upf1"/>
</dbReference>
<dbReference type="GO" id="GO:0031380">
    <property type="term" value="C:nuclear RNA-directed RNA polymerase complex"/>
    <property type="evidence" value="ECO:0007669"/>
    <property type="project" value="TreeGrafter"/>
</dbReference>
<gene>
    <name evidence="8" type="ORF">JTE90_009600</name>
</gene>
<evidence type="ECO:0000256" key="1">
    <source>
        <dbReference type="ARBA" id="ARBA00022741"/>
    </source>
</evidence>
<evidence type="ECO:0000256" key="4">
    <source>
        <dbReference type="ARBA" id="ARBA00022840"/>
    </source>
</evidence>